<dbReference type="PANTHER" id="PTHR43283">
    <property type="entry name" value="BETA-LACTAMASE-RELATED"/>
    <property type="match status" value="1"/>
</dbReference>
<dbReference type="Pfam" id="PF00144">
    <property type="entry name" value="Beta-lactamase"/>
    <property type="match status" value="1"/>
</dbReference>
<dbReference type="PANTHER" id="PTHR43283:SF7">
    <property type="entry name" value="BETA-LACTAMASE-RELATED DOMAIN-CONTAINING PROTEIN"/>
    <property type="match status" value="1"/>
</dbReference>
<protein>
    <submittedName>
        <fullName evidence="3">Putative beta-lactamase, melanin type secondary metabolite synthesis protein</fullName>
    </submittedName>
</protein>
<accession>A0A089YSD1</accession>
<keyword evidence="4" id="KW-1185">Reference proteome</keyword>
<sequence>MSARPLPTSTPAARGVDPARILAFLDALDSADDIEPHSLMILRHGQVVTAGWWNPYTPDRLQLLYSLSKSFTGTAAALAAAGKLIDLDAPVISYFPEFAADITDPRSRAMLVRHVATMSSGHLGETLDAARALDPEELVRGFLLLPPERDPGTVFAYNQPTTYTLAAIVQRVTGRPLTAYLRPRLLDPLGIGQAAWLSDRTGRELGFSGLHTTTDAVARLGELYLRRGVARGERLLPEDWVTEATRPHVATAGGMGGPGREDWDLGYGCQFWMSRHGYRGDGAYGQFCLVLPEQDAVIVTTAETERMQEMLNLVWAHLLPAFGPAPLTGREAAERALRERLAGLALPPAPGRGAPPAPGRGAPPGRADDWAAAAFVPAGGRCADQPGLSAVTVRGEPGGWTVTLTDDGHDLPLRLGGDGWTVTEDPVPVAVSGGWTDATTLGLDLLFLETPHHLLLTCSLPDRAFTARWSTQPLHGGPLRARRAPRPPSP</sequence>
<dbReference type="OrthoDB" id="9773047at2"/>
<feature type="region of interest" description="Disordered" evidence="1">
    <location>
        <begin position="471"/>
        <end position="490"/>
    </location>
</feature>
<dbReference type="InterPro" id="IPR050789">
    <property type="entry name" value="Diverse_Enzym_Activities"/>
</dbReference>
<dbReference type="STRING" id="1907.SGLAU_02685"/>
<evidence type="ECO:0000313" key="4">
    <source>
        <dbReference type="Proteomes" id="UP000029482"/>
    </source>
</evidence>
<feature type="domain" description="Beta-lactamase-related" evidence="2">
    <location>
        <begin position="38"/>
        <end position="304"/>
    </location>
</feature>
<proteinExistence type="predicted"/>
<dbReference type="EMBL" id="CP009438">
    <property type="protein sequence ID" value="AIR96565.1"/>
    <property type="molecule type" value="Genomic_DNA"/>
</dbReference>
<evidence type="ECO:0000259" key="2">
    <source>
        <dbReference type="Pfam" id="PF00144"/>
    </source>
</evidence>
<feature type="compositionally biased region" description="Basic residues" evidence="1">
    <location>
        <begin position="480"/>
        <end position="490"/>
    </location>
</feature>
<name>A0A089YSD1_STRGA</name>
<reference evidence="4" key="1">
    <citation type="journal article" date="2015" name="J. Biotechnol.">
        <title>Complete genome sequence of the actinobacterium Streptomyces glaucescens GLA.O (DSM 40922) consisting of a linear chromosome and one linear plasmid.</title>
        <authorList>
            <person name="Ortseifen V."/>
            <person name="Winkler A."/>
            <person name="Albersmeier A."/>
            <person name="Wendler S."/>
            <person name="Puhler A."/>
            <person name="Kalinowski J."/>
            <person name="Ruckert C."/>
        </authorList>
    </citation>
    <scope>NUCLEOTIDE SEQUENCE [LARGE SCALE GENOMIC DNA]</scope>
    <source>
        <strain evidence="4">DSM 40922 / GLA O</strain>
    </source>
</reference>
<dbReference type="RefSeq" id="WP_043497986.1">
    <property type="nucleotide sequence ID" value="NZ_CP009438.1"/>
</dbReference>
<dbReference type="KEGG" id="sgu:SGLAU_02685"/>
<evidence type="ECO:0000256" key="1">
    <source>
        <dbReference type="SAM" id="MobiDB-lite"/>
    </source>
</evidence>
<dbReference type="Gene3D" id="3.40.710.10">
    <property type="entry name" value="DD-peptidase/beta-lactamase superfamily"/>
    <property type="match status" value="1"/>
</dbReference>
<feature type="compositionally biased region" description="Pro residues" evidence="1">
    <location>
        <begin position="347"/>
        <end position="358"/>
    </location>
</feature>
<dbReference type="InterPro" id="IPR001466">
    <property type="entry name" value="Beta-lactam-related"/>
</dbReference>
<organism evidence="3 4">
    <name type="scientific">Streptomyces glaucescens</name>
    <dbReference type="NCBI Taxonomy" id="1907"/>
    <lineage>
        <taxon>Bacteria</taxon>
        <taxon>Bacillati</taxon>
        <taxon>Actinomycetota</taxon>
        <taxon>Actinomycetes</taxon>
        <taxon>Kitasatosporales</taxon>
        <taxon>Streptomycetaceae</taxon>
        <taxon>Streptomyces</taxon>
    </lineage>
</organism>
<dbReference type="SUPFAM" id="SSF56601">
    <property type="entry name" value="beta-lactamase/transpeptidase-like"/>
    <property type="match status" value="1"/>
</dbReference>
<feature type="region of interest" description="Disordered" evidence="1">
    <location>
        <begin position="344"/>
        <end position="366"/>
    </location>
</feature>
<dbReference type="AlphaFoldDB" id="A0A089YSD1"/>
<dbReference type="InterPro" id="IPR012338">
    <property type="entry name" value="Beta-lactam/transpept-like"/>
</dbReference>
<dbReference type="Proteomes" id="UP000029482">
    <property type="component" value="Chromosome"/>
</dbReference>
<gene>
    <name evidence="3" type="ORF">SGLAU_02685</name>
</gene>
<dbReference type="eggNOG" id="COG1680">
    <property type="taxonomic scope" value="Bacteria"/>
</dbReference>
<dbReference type="HOGENOM" id="CLU_030169_3_1_11"/>
<evidence type="ECO:0000313" key="3">
    <source>
        <dbReference type="EMBL" id="AIR96565.1"/>
    </source>
</evidence>